<dbReference type="PANTHER" id="PTHR34818">
    <property type="entry name" value="PROTEIN BLI-3"/>
    <property type="match status" value="1"/>
</dbReference>
<keyword evidence="3" id="KW-1185">Reference proteome</keyword>
<evidence type="ECO:0000259" key="1">
    <source>
        <dbReference type="Pfam" id="PF16242"/>
    </source>
</evidence>
<reference evidence="2 3" key="1">
    <citation type="submission" date="2020-12" db="EMBL/GenBank/DDBJ databases">
        <title>Brachybacterium sp. MASK1Z-5, whole genome shotgun sequence.</title>
        <authorList>
            <person name="Tuo L."/>
        </authorList>
    </citation>
    <scope>NUCLEOTIDE SEQUENCE [LARGE SCALE GENOMIC DNA]</scope>
    <source>
        <strain evidence="2 3">MASK1Z-5</strain>
    </source>
</reference>
<dbReference type="Pfam" id="PF16242">
    <property type="entry name" value="Pyrid_ox_like"/>
    <property type="match status" value="1"/>
</dbReference>
<dbReference type="SUPFAM" id="SSF50475">
    <property type="entry name" value="FMN-binding split barrel"/>
    <property type="match status" value="1"/>
</dbReference>
<dbReference type="Proteomes" id="UP000612352">
    <property type="component" value="Unassembled WGS sequence"/>
</dbReference>
<evidence type="ECO:0000313" key="2">
    <source>
        <dbReference type="EMBL" id="MBK0333097.1"/>
    </source>
</evidence>
<dbReference type="Gene3D" id="2.30.110.10">
    <property type="entry name" value="Electron Transport, Fmn-binding Protein, Chain A"/>
    <property type="match status" value="1"/>
</dbReference>
<dbReference type="InterPro" id="IPR012349">
    <property type="entry name" value="Split_barrel_FMN-bd"/>
</dbReference>
<protein>
    <submittedName>
        <fullName evidence="2">Pyridoxamine 5'-phosphate oxidase family protein</fullName>
    </submittedName>
</protein>
<organism evidence="2 3">
    <name type="scientific">Brachybacterium halotolerans</name>
    <dbReference type="NCBI Taxonomy" id="2795215"/>
    <lineage>
        <taxon>Bacteria</taxon>
        <taxon>Bacillati</taxon>
        <taxon>Actinomycetota</taxon>
        <taxon>Actinomycetes</taxon>
        <taxon>Micrococcales</taxon>
        <taxon>Dermabacteraceae</taxon>
        <taxon>Brachybacterium</taxon>
    </lineage>
</organism>
<dbReference type="EMBL" id="JAEDAJ010000023">
    <property type="protein sequence ID" value="MBK0333097.1"/>
    <property type="molecule type" value="Genomic_DNA"/>
</dbReference>
<sequence>MNSTDNESNTQDLTRHDVAAKLRDTGVVMLTTAVGGDKLVSHPMTIQGVTDDADVWFFVGLEGDQAGALSGDSAVNISIAAAGSWLSVAGHAEFVDDRGKVQELWNDSAEGYFPAGPGDPNLGLLLVRTDSAQFWGLPGGRIAGAAHMVKAMVTKGRAPGGTDTTEL</sequence>
<evidence type="ECO:0000313" key="3">
    <source>
        <dbReference type="Proteomes" id="UP000612352"/>
    </source>
</evidence>
<proteinExistence type="predicted"/>
<name>A0ABS1BEU6_9MICO</name>
<feature type="domain" description="General stress protein FMN-binding split barrel" evidence="1">
    <location>
        <begin position="17"/>
        <end position="156"/>
    </location>
</feature>
<comment type="caution">
    <text evidence="2">The sequence shown here is derived from an EMBL/GenBank/DDBJ whole genome shotgun (WGS) entry which is preliminary data.</text>
</comment>
<dbReference type="InterPro" id="IPR038725">
    <property type="entry name" value="YdaG_split_barrel_FMN-bd"/>
</dbReference>
<gene>
    <name evidence="2" type="ORF">I8D64_16990</name>
</gene>
<accession>A0ABS1BEU6</accession>
<dbReference type="RefSeq" id="WP_200503954.1">
    <property type="nucleotide sequence ID" value="NZ_JAEDAJ010000023.1"/>
</dbReference>
<dbReference type="InterPro" id="IPR052917">
    <property type="entry name" value="Stress-Dev_Protein"/>
</dbReference>
<dbReference type="PANTHER" id="PTHR34818:SF1">
    <property type="entry name" value="PROTEIN BLI-3"/>
    <property type="match status" value="1"/>
</dbReference>